<dbReference type="OrthoDB" id="9809796at2"/>
<dbReference type="EC" id="6.3.2.9" evidence="7"/>
<keyword evidence="6 7" id="KW-0067">ATP-binding</keyword>
<dbReference type="Proteomes" id="UP000201169">
    <property type="component" value="Chromosome"/>
</dbReference>
<evidence type="ECO:0000256" key="1">
    <source>
        <dbReference type="ARBA" id="ARBA00004496"/>
    </source>
</evidence>
<sequence>MQKSLFGYGKTTKALAQKFGGFHIYDDTFKEPKEDEFNNILLNPSYFNPALSELEIMSPGFPPKHKLIKEARNLTSEYDYFYDVSPKTVWISGTNGKTTTTQMSQHLLAKIGSQMGANVGIPLAELDPYARLWILETSSFTMHYTKKAKPELYALLPITQDHLSWHGSFKAYEKAKLSVLSRMNECDVAILPAKYKDVKTKAYIITYENDEDLALKMGIDMAKISFKTPFLLDAILALSIEKILLDSTSYELLNSFVILDNKLEEFKDKKQRLWVNDSKATNLDATKAALIRYKDKDIHLILGGDSKGVDLSPLFAFMKDFKIRIYLIGTSKKQCEVLAKEYDIKYSLCENLEDAVFKIDKSLNLNEVALLSPACASLDEFSSYAQRAELFKDCVARL</sequence>
<dbReference type="GO" id="GO:0005524">
    <property type="term" value="F:ATP binding"/>
    <property type="evidence" value="ECO:0007669"/>
    <property type="project" value="UniProtKB-UniRule"/>
</dbReference>
<dbReference type="GO" id="GO:0009252">
    <property type="term" value="P:peptidoglycan biosynthetic process"/>
    <property type="evidence" value="ECO:0007669"/>
    <property type="project" value="UniProtKB-UniRule"/>
</dbReference>
<keyword evidence="7" id="KW-0133">Cell shape</keyword>
<evidence type="ECO:0000313" key="9">
    <source>
        <dbReference type="EMBL" id="ASQ30057.1"/>
    </source>
</evidence>
<name>A0A222MVI2_9BACT</name>
<evidence type="ECO:0000256" key="6">
    <source>
        <dbReference type="ARBA" id="ARBA00022840"/>
    </source>
</evidence>
<dbReference type="GO" id="GO:0008360">
    <property type="term" value="P:regulation of cell shape"/>
    <property type="evidence" value="ECO:0007669"/>
    <property type="project" value="UniProtKB-KW"/>
</dbReference>
<dbReference type="GO" id="GO:0008764">
    <property type="term" value="F:UDP-N-acetylmuramoylalanine-D-glutamate ligase activity"/>
    <property type="evidence" value="ECO:0007669"/>
    <property type="project" value="UniProtKB-UniRule"/>
</dbReference>
<comment type="similarity">
    <text evidence="7">Belongs to the MurCDEF family.</text>
</comment>
<keyword evidence="7" id="KW-0573">Peptidoglycan synthesis</keyword>
<dbReference type="HAMAP" id="MF_00639">
    <property type="entry name" value="MurD"/>
    <property type="match status" value="1"/>
</dbReference>
<dbReference type="RefSeq" id="WP_094324843.1">
    <property type="nucleotide sequence ID" value="NZ_CP022347.1"/>
</dbReference>
<proteinExistence type="inferred from homology"/>
<comment type="subcellular location">
    <subcellularLocation>
        <location evidence="1 7">Cytoplasm</location>
    </subcellularLocation>
</comment>
<comment type="catalytic activity">
    <reaction evidence="7">
        <text>UDP-N-acetyl-alpha-D-muramoyl-L-alanine + D-glutamate + ATP = UDP-N-acetyl-alpha-D-muramoyl-L-alanyl-D-glutamate + ADP + phosphate + H(+)</text>
        <dbReference type="Rhea" id="RHEA:16429"/>
        <dbReference type="ChEBI" id="CHEBI:15378"/>
        <dbReference type="ChEBI" id="CHEBI:29986"/>
        <dbReference type="ChEBI" id="CHEBI:30616"/>
        <dbReference type="ChEBI" id="CHEBI:43474"/>
        <dbReference type="ChEBI" id="CHEBI:83898"/>
        <dbReference type="ChEBI" id="CHEBI:83900"/>
        <dbReference type="ChEBI" id="CHEBI:456216"/>
        <dbReference type="EC" id="6.3.2.9"/>
    </reaction>
</comment>
<evidence type="ECO:0000256" key="5">
    <source>
        <dbReference type="ARBA" id="ARBA00022741"/>
    </source>
</evidence>
<dbReference type="InterPro" id="IPR036565">
    <property type="entry name" value="Mur-like_cat_sf"/>
</dbReference>
<dbReference type="PANTHER" id="PTHR43692:SF1">
    <property type="entry name" value="UDP-N-ACETYLMURAMOYLALANINE--D-GLUTAMATE LIGASE"/>
    <property type="match status" value="1"/>
</dbReference>
<dbReference type="Pfam" id="PF08245">
    <property type="entry name" value="Mur_ligase_M"/>
    <property type="match status" value="1"/>
</dbReference>
<dbReference type="Gene3D" id="3.40.1190.10">
    <property type="entry name" value="Mur-like, catalytic domain"/>
    <property type="match status" value="1"/>
</dbReference>
<keyword evidence="7" id="KW-0132">Cell division</keyword>
<keyword evidence="7" id="KW-0961">Cell wall biogenesis/degradation</keyword>
<comment type="pathway">
    <text evidence="2 7">Cell wall biogenesis; peptidoglycan biosynthesis.</text>
</comment>
<dbReference type="UniPathway" id="UPA00219"/>
<dbReference type="InterPro" id="IPR036615">
    <property type="entry name" value="Mur_ligase_C_dom_sf"/>
</dbReference>
<evidence type="ECO:0000256" key="3">
    <source>
        <dbReference type="ARBA" id="ARBA00022490"/>
    </source>
</evidence>
<evidence type="ECO:0000313" key="10">
    <source>
        <dbReference type="Proteomes" id="UP000201169"/>
    </source>
</evidence>
<accession>A0A222MVI2</accession>
<feature type="domain" description="Mur ligase central" evidence="8">
    <location>
        <begin position="91"/>
        <end position="199"/>
    </location>
</feature>
<dbReference type="Gene3D" id="3.90.190.20">
    <property type="entry name" value="Mur ligase, C-terminal domain"/>
    <property type="match status" value="1"/>
</dbReference>
<dbReference type="GO" id="GO:0071555">
    <property type="term" value="P:cell wall organization"/>
    <property type="evidence" value="ECO:0007669"/>
    <property type="project" value="UniProtKB-KW"/>
</dbReference>
<feature type="binding site" evidence="7">
    <location>
        <begin position="93"/>
        <end position="99"/>
    </location>
    <ligand>
        <name>ATP</name>
        <dbReference type="ChEBI" id="CHEBI:30616"/>
    </ligand>
</feature>
<dbReference type="SUPFAM" id="SSF53244">
    <property type="entry name" value="MurD-like peptide ligases, peptide-binding domain"/>
    <property type="match status" value="1"/>
</dbReference>
<dbReference type="KEGG" id="cavi:CAV_0389"/>
<dbReference type="InterPro" id="IPR005762">
    <property type="entry name" value="MurD"/>
</dbReference>
<reference evidence="9 10" key="1">
    <citation type="submission" date="2017-07" db="EMBL/GenBank/DDBJ databases">
        <title>Analysis of two Campylobacter avium genomes and identification of a novel hippuricase gene.</title>
        <authorList>
            <person name="Miller W.G."/>
            <person name="Chapman M.H."/>
            <person name="Yee E."/>
            <person name="Revez J."/>
            <person name="Bono J.L."/>
            <person name="Rossi M."/>
        </authorList>
    </citation>
    <scope>NUCLEOTIDE SEQUENCE [LARGE SCALE GENOMIC DNA]</scope>
    <source>
        <strain evidence="9 10">LMG 24591</strain>
    </source>
</reference>
<evidence type="ECO:0000256" key="4">
    <source>
        <dbReference type="ARBA" id="ARBA00022598"/>
    </source>
</evidence>
<keyword evidence="10" id="KW-1185">Reference proteome</keyword>
<keyword evidence="3 7" id="KW-0963">Cytoplasm</keyword>
<keyword evidence="4 7" id="KW-0436">Ligase</keyword>
<dbReference type="GO" id="GO:0051301">
    <property type="term" value="P:cell division"/>
    <property type="evidence" value="ECO:0007669"/>
    <property type="project" value="UniProtKB-KW"/>
</dbReference>
<keyword evidence="7" id="KW-0131">Cell cycle</keyword>
<dbReference type="AlphaFoldDB" id="A0A222MVI2"/>
<evidence type="ECO:0000256" key="7">
    <source>
        <dbReference type="HAMAP-Rule" id="MF_00639"/>
    </source>
</evidence>
<evidence type="ECO:0000259" key="8">
    <source>
        <dbReference type="Pfam" id="PF08245"/>
    </source>
</evidence>
<dbReference type="PANTHER" id="PTHR43692">
    <property type="entry name" value="UDP-N-ACETYLMURAMOYLALANINE--D-GLUTAMATE LIGASE"/>
    <property type="match status" value="1"/>
</dbReference>
<dbReference type="InterPro" id="IPR013221">
    <property type="entry name" value="Mur_ligase_cen"/>
</dbReference>
<gene>
    <name evidence="7 9" type="primary">murD</name>
    <name evidence="9" type="ORF">CAV_0389</name>
</gene>
<dbReference type="NCBIfam" id="TIGR01087">
    <property type="entry name" value="murD"/>
    <property type="match status" value="1"/>
</dbReference>
<comment type="function">
    <text evidence="7">Cell wall formation. Catalyzes the addition of glutamate to the nucleotide precursor UDP-N-acetylmuramoyl-L-alanine (UMA).</text>
</comment>
<protein>
    <recommendedName>
        <fullName evidence="7">UDP-N-acetylmuramoylalanine--D-glutamate ligase</fullName>
        <ecNumber evidence="7">6.3.2.9</ecNumber>
    </recommendedName>
    <alternativeName>
        <fullName evidence="7">D-glutamic acid-adding enzyme</fullName>
    </alternativeName>
    <alternativeName>
        <fullName evidence="7">UDP-N-acetylmuramoyl-L-alanyl-D-glutamate synthetase</fullName>
    </alternativeName>
</protein>
<evidence type="ECO:0000256" key="2">
    <source>
        <dbReference type="ARBA" id="ARBA00004752"/>
    </source>
</evidence>
<dbReference type="GO" id="GO:0005737">
    <property type="term" value="C:cytoplasm"/>
    <property type="evidence" value="ECO:0007669"/>
    <property type="project" value="UniProtKB-SubCell"/>
</dbReference>
<dbReference type="SUPFAM" id="SSF53623">
    <property type="entry name" value="MurD-like peptide ligases, catalytic domain"/>
    <property type="match status" value="1"/>
</dbReference>
<organism evidence="9 10">
    <name type="scientific">Campylobacter avium LMG 24591</name>
    <dbReference type="NCBI Taxonomy" id="522484"/>
    <lineage>
        <taxon>Bacteria</taxon>
        <taxon>Pseudomonadati</taxon>
        <taxon>Campylobacterota</taxon>
        <taxon>Epsilonproteobacteria</taxon>
        <taxon>Campylobacterales</taxon>
        <taxon>Campylobacteraceae</taxon>
        <taxon>Campylobacter</taxon>
    </lineage>
</organism>
<dbReference type="EMBL" id="CP022347">
    <property type="protein sequence ID" value="ASQ30057.1"/>
    <property type="molecule type" value="Genomic_DNA"/>
</dbReference>
<keyword evidence="5 7" id="KW-0547">Nucleotide-binding</keyword>